<dbReference type="SUPFAM" id="SSF53335">
    <property type="entry name" value="S-adenosyl-L-methionine-dependent methyltransferases"/>
    <property type="match status" value="1"/>
</dbReference>
<dbReference type="Gene3D" id="3.40.50.150">
    <property type="entry name" value="Vaccinia Virus protein VP39"/>
    <property type="match status" value="1"/>
</dbReference>
<evidence type="ECO:0000259" key="1">
    <source>
        <dbReference type="Pfam" id="PF08241"/>
    </source>
</evidence>
<comment type="caution">
    <text evidence="2">The sequence shown here is derived from an EMBL/GenBank/DDBJ whole genome shotgun (WGS) entry which is preliminary data.</text>
</comment>
<dbReference type="PANTHER" id="PTHR43591:SF110">
    <property type="entry name" value="RHODANESE DOMAIN-CONTAINING PROTEIN"/>
    <property type="match status" value="1"/>
</dbReference>
<dbReference type="GO" id="GO:0008168">
    <property type="term" value="F:methyltransferase activity"/>
    <property type="evidence" value="ECO:0007669"/>
    <property type="project" value="UniProtKB-KW"/>
</dbReference>
<dbReference type="EMBL" id="JAPWGW010000002">
    <property type="protein sequence ID" value="MCZ4297917.1"/>
    <property type="molecule type" value="Genomic_DNA"/>
</dbReference>
<dbReference type="Proteomes" id="UP001083770">
    <property type="component" value="Unassembled WGS sequence"/>
</dbReference>
<dbReference type="InterPro" id="IPR013216">
    <property type="entry name" value="Methyltransf_11"/>
</dbReference>
<organism evidence="2 3">
    <name type="scientific">Henriciella marina</name>
    <dbReference type="NCBI Taxonomy" id="453851"/>
    <lineage>
        <taxon>Bacteria</taxon>
        <taxon>Pseudomonadati</taxon>
        <taxon>Pseudomonadota</taxon>
        <taxon>Alphaproteobacteria</taxon>
        <taxon>Hyphomonadales</taxon>
        <taxon>Hyphomonadaceae</taxon>
        <taxon>Henriciella</taxon>
    </lineage>
</organism>
<dbReference type="RefSeq" id="WP_269402037.1">
    <property type="nucleotide sequence ID" value="NZ_JAPWGW010000002.1"/>
</dbReference>
<dbReference type="GO" id="GO:0032259">
    <property type="term" value="P:methylation"/>
    <property type="evidence" value="ECO:0007669"/>
    <property type="project" value="UniProtKB-KW"/>
</dbReference>
<feature type="domain" description="Methyltransferase type 11" evidence="1">
    <location>
        <begin position="40"/>
        <end position="127"/>
    </location>
</feature>
<reference evidence="2" key="1">
    <citation type="submission" date="2022-12" db="EMBL/GenBank/DDBJ databases">
        <title>Bacterial isolates from different developmental stages of Nematostella vectensis.</title>
        <authorList>
            <person name="Fraune S."/>
        </authorList>
    </citation>
    <scope>NUCLEOTIDE SEQUENCE</scope>
    <source>
        <strain evidence="2">G21632-S1</strain>
    </source>
</reference>
<keyword evidence="2" id="KW-0489">Methyltransferase</keyword>
<keyword evidence="2" id="KW-0808">Transferase</keyword>
<dbReference type="PANTHER" id="PTHR43591">
    <property type="entry name" value="METHYLTRANSFERASE"/>
    <property type="match status" value="1"/>
</dbReference>
<keyword evidence="3" id="KW-1185">Reference proteome</keyword>
<accession>A0ABT4LUV7</accession>
<protein>
    <submittedName>
        <fullName evidence="2">Class I SAM-dependent methyltransferase</fullName>
    </submittedName>
</protein>
<sequence length="269" mass="31467">MPQEFRDTTEPFPFEPQLVPLTLKMIEELAGKDPRKITVVDVGCGYGRLVNELRNNSVDCHGCDVDEFWDGDCSPYLRPIEMSPYRLPYDDESVDVVISNTILEHVHDHPALYREIKRILKPGGVAIHTLPSRWFVQPGKWYLPVEPHIRVPFVHFFWPRPATKKVPYWYFKLWAKLGFRSPYQKDKQPDEVARSNAEYCATSLCYLPHSTHVRMSREIFGNCEYPTDWFLRNAYGGAARLYQKLPLKKATRWILKQTRISLMVQRKPG</sequence>
<evidence type="ECO:0000313" key="3">
    <source>
        <dbReference type="Proteomes" id="UP001083770"/>
    </source>
</evidence>
<name>A0ABT4LUV7_9PROT</name>
<gene>
    <name evidence="2" type="ORF">O4G74_07595</name>
</gene>
<proteinExistence type="predicted"/>
<dbReference type="Pfam" id="PF08241">
    <property type="entry name" value="Methyltransf_11"/>
    <property type="match status" value="1"/>
</dbReference>
<dbReference type="CDD" id="cd02440">
    <property type="entry name" value="AdoMet_MTases"/>
    <property type="match status" value="1"/>
</dbReference>
<dbReference type="InterPro" id="IPR029063">
    <property type="entry name" value="SAM-dependent_MTases_sf"/>
</dbReference>
<evidence type="ECO:0000313" key="2">
    <source>
        <dbReference type="EMBL" id="MCZ4297917.1"/>
    </source>
</evidence>